<dbReference type="AlphaFoldDB" id="A0A2T3LAE7"/>
<dbReference type="Proteomes" id="UP000241803">
    <property type="component" value="Unassembled WGS sequence"/>
</dbReference>
<comment type="caution">
    <text evidence="1">The sequence shown here is derived from an EMBL/GenBank/DDBJ whole genome shotgun (WGS) entry which is preliminary data.</text>
</comment>
<proteinExistence type="predicted"/>
<keyword evidence="2" id="KW-1185">Reference proteome</keyword>
<protein>
    <recommendedName>
        <fullName evidence="3">Tail fiber protein</fullName>
    </recommendedName>
</protein>
<evidence type="ECO:0000313" key="2">
    <source>
        <dbReference type="Proteomes" id="UP000241803"/>
    </source>
</evidence>
<evidence type="ECO:0008006" key="3">
    <source>
        <dbReference type="Google" id="ProtNLM"/>
    </source>
</evidence>
<evidence type="ECO:0000313" key="1">
    <source>
        <dbReference type="EMBL" id="PSV48310.1"/>
    </source>
</evidence>
<dbReference type="EMBL" id="PYOC01000002">
    <property type="protein sequence ID" value="PSV48310.1"/>
    <property type="molecule type" value="Genomic_DNA"/>
</dbReference>
<accession>A0A2T3LAE7</accession>
<sequence>MAITTCEVKAMITTADGTPIENATVMAQLNDVVIYNGIIIPEVIVKNTDAAGIALLDLWPNELQSIPETFYQVTIVTPSQEYSRLNIKVRNVDKSNLYELVSDISNIKPTHRLSILDPNGDIALPNNAIMIGSERSSAVQSYRIKKAVINQPYAWGSGEMSLTSDGTKTVISHHTSLPNSQESFLIGEGFLWHAKGTEAAVKIFTEDNPPDASQITNLPDLAALASEIPKAKKWAVNPEDVPVEPGKYSSYHYAQKAADIARQMATDKTSIDAMNIPQVGVDVQAAASQVSGDKVAVRADRQAVIALKQDTDVAKNKAEKAAVSAQSAAAGAIQDGGVFTPTAEKPYPDTPVLSTIWWVLLPKGLKFTYTGGDLVGTDYATVENGSEIHYDAVTAKFYSTGDDKTVDLSSLNYLDPNGGTMTGPFTWFGSGGALLQYRTSAGIKEVFGVHALDGEQTVNVGDADMSLHLAAKEAPSIEVNGKDDSLVLLSQLYELTRRLLEGGGLISVGDDPKTKKAGLYYVNGKFTGAPTLPSNNYVGLMEIKKGFNGTNGSLIEYHTVDGVYELLELTGGWSSTWIEPSSGGGGIASLGGTLDSDLELGVHGIKYNRSYILVVSNGKLIFGDQEMQMEVVSKLVPKWRRDSRHTYDFFTKANPPQSSQIGGIWVGCLIEVVIEDGQQVGVPAGGRYHQCDGSTIPPFYYGLKQMFPTGKYPNIPVVDIAPNIKKYTFIKVKD</sequence>
<gene>
    <name evidence="1" type="ORF">C9J47_07230</name>
</gene>
<dbReference type="RefSeq" id="WP_107252917.1">
    <property type="nucleotide sequence ID" value="NZ_PYOC01000002.1"/>
</dbReference>
<organism evidence="1 2">
    <name type="scientific">Photobacterium indicum</name>
    <dbReference type="NCBI Taxonomy" id="81447"/>
    <lineage>
        <taxon>Bacteria</taxon>
        <taxon>Pseudomonadati</taxon>
        <taxon>Pseudomonadota</taxon>
        <taxon>Gammaproteobacteria</taxon>
        <taxon>Vibrionales</taxon>
        <taxon>Vibrionaceae</taxon>
        <taxon>Photobacterium</taxon>
    </lineage>
</organism>
<reference evidence="1 2" key="1">
    <citation type="submission" date="2018-03" db="EMBL/GenBank/DDBJ databases">
        <title>Whole genome sequencing of Histamine producing bacteria.</title>
        <authorList>
            <person name="Butler K."/>
        </authorList>
    </citation>
    <scope>NUCLEOTIDE SEQUENCE [LARGE SCALE GENOMIC DNA]</scope>
    <source>
        <strain evidence="1 2">ATCC 19614</strain>
    </source>
</reference>
<name>A0A2T3LAE7_9GAMM</name>